<dbReference type="SUPFAM" id="SSF56091">
    <property type="entry name" value="DNA ligase/mRNA capping enzyme, catalytic domain"/>
    <property type="match status" value="1"/>
</dbReference>
<dbReference type="SUPFAM" id="SSF50249">
    <property type="entry name" value="Nucleic acid-binding proteins"/>
    <property type="match status" value="1"/>
</dbReference>
<evidence type="ECO:0000256" key="13">
    <source>
        <dbReference type="ARBA" id="ARBA00022932"/>
    </source>
</evidence>
<dbReference type="CDD" id="cd07906">
    <property type="entry name" value="Adenylation_DNA_ligase_LigD_LigC"/>
    <property type="match status" value="1"/>
</dbReference>
<keyword evidence="18" id="KW-0511">Multifunctional enzyme</keyword>
<dbReference type="CDD" id="cd04862">
    <property type="entry name" value="PaeLigD_Pol_like"/>
    <property type="match status" value="1"/>
</dbReference>
<dbReference type="Pfam" id="PF13298">
    <property type="entry name" value="LigD_N"/>
    <property type="match status" value="1"/>
</dbReference>
<dbReference type="Proteomes" id="UP000198588">
    <property type="component" value="Unassembled WGS sequence"/>
</dbReference>
<dbReference type="NCBIfam" id="TIGR02776">
    <property type="entry name" value="NHEJ_ligase_prk"/>
    <property type="match status" value="1"/>
</dbReference>
<dbReference type="InterPro" id="IPR033651">
    <property type="entry name" value="PaeLigD_Pol-like"/>
</dbReference>
<evidence type="ECO:0000256" key="8">
    <source>
        <dbReference type="ARBA" id="ARBA00022741"/>
    </source>
</evidence>
<dbReference type="GO" id="GO:0006281">
    <property type="term" value="P:DNA repair"/>
    <property type="evidence" value="ECO:0007669"/>
    <property type="project" value="UniProtKB-KW"/>
</dbReference>
<keyword evidence="7" id="KW-0479">Metal-binding</keyword>
<dbReference type="PANTHER" id="PTHR42705:SF2">
    <property type="entry name" value="BIFUNCTIONAL NON-HOMOLOGOUS END JOINING PROTEIN LIGD"/>
    <property type="match status" value="1"/>
</dbReference>
<keyword evidence="8" id="KW-0547">Nucleotide-binding</keyword>
<organism evidence="22 23">
    <name type="scientific">Mesorhizobium qingshengii</name>
    <dbReference type="NCBI Taxonomy" id="1165689"/>
    <lineage>
        <taxon>Bacteria</taxon>
        <taxon>Pseudomonadati</taxon>
        <taxon>Pseudomonadota</taxon>
        <taxon>Alphaproteobacteria</taxon>
        <taxon>Hyphomicrobiales</taxon>
        <taxon>Phyllobacteriaceae</taxon>
        <taxon>Mesorhizobium</taxon>
    </lineage>
</organism>
<evidence type="ECO:0000256" key="6">
    <source>
        <dbReference type="ARBA" id="ARBA00022722"/>
    </source>
</evidence>
<evidence type="ECO:0000259" key="21">
    <source>
        <dbReference type="PROSITE" id="PS50160"/>
    </source>
</evidence>
<keyword evidence="9" id="KW-0227">DNA damage</keyword>
<evidence type="ECO:0000256" key="3">
    <source>
        <dbReference type="ARBA" id="ARBA00022598"/>
    </source>
</evidence>
<dbReference type="CDD" id="cd07971">
    <property type="entry name" value="OBF_DNA_ligase_LigD"/>
    <property type="match status" value="1"/>
</dbReference>
<proteinExistence type="predicted"/>
<comment type="catalytic activity">
    <reaction evidence="20">
        <text>ATP + (deoxyribonucleotide)n-3'-hydroxyl + 5'-phospho-(deoxyribonucleotide)m = (deoxyribonucleotide)n+m + AMP + diphosphate.</text>
        <dbReference type="EC" id="6.5.1.1"/>
    </reaction>
</comment>
<evidence type="ECO:0000256" key="14">
    <source>
        <dbReference type="ARBA" id="ARBA00023125"/>
    </source>
</evidence>
<dbReference type="GO" id="GO:0005524">
    <property type="term" value="F:ATP binding"/>
    <property type="evidence" value="ECO:0007669"/>
    <property type="project" value="UniProtKB-KW"/>
</dbReference>
<dbReference type="GO" id="GO:0046872">
    <property type="term" value="F:metal ion binding"/>
    <property type="evidence" value="ECO:0007669"/>
    <property type="project" value="UniProtKB-KW"/>
</dbReference>
<evidence type="ECO:0000256" key="9">
    <source>
        <dbReference type="ARBA" id="ARBA00022763"/>
    </source>
</evidence>
<dbReference type="NCBIfam" id="TIGR02779">
    <property type="entry name" value="NHEJ_ligase_lig"/>
    <property type="match status" value="1"/>
</dbReference>
<dbReference type="Pfam" id="PF04679">
    <property type="entry name" value="DNA_ligase_A_C"/>
    <property type="match status" value="1"/>
</dbReference>
<dbReference type="InterPro" id="IPR014145">
    <property type="entry name" value="LigD_pol_dom"/>
</dbReference>
<reference evidence="22 23" key="1">
    <citation type="submission" date="2016-10" db="EMBL/GenBank/DDBJ databases">
        <authorList>
            <person name="de Groot N.N."/>
        </authorList>
    </citation>
    <scope>NUCLEOTIDE SEQUENCE [LARGE SCALE GENOMIC DNA]</scope>
    <source>
        <strain evidence="22 23">CGMCC 1.12097</strain>
    </source>
</reference>
<sequence>MGRITAYAMTTPPKLQTYRAKREFSKTPEPVGGLVADEGNRFVVHKHHATADHYDLRLQVGGVLKSWAVPRGPSLNPADKRLAVETEDHPLEYIDFEGVIPEGEYGGGPMIVWDTGTWAPMDDVEKSLRTGAFKFRLAGEKLNGGWMLTRLKPKPGEDENKKNWLLFKERDLAADPKLDILEARPESVKSGLRIEELVAPPKPAAKPTPRPGSLKPGTLPGAFKAPALSRIEPQLAMQVPRPPDGEDTREVWLHEIKFDGYRTMAHVSNGEVRLITRGGIDWTKRYGDLPHAFARLPCRDAIIDGEIVVLDAKGISRFALLQDALAEGAGSKLHFYAFDLLYLDGWDLTKAPLVRRKALLAELLAGLGANSAIQFSDHVEGSGQGLYDQASELGLEGVVSKRATATYQSGRTKSWTKTKALQSGDFVIAGYTTSDAAEGLAALGLAEFEDGELHYRGKVGTGFDAGTAGELLSRLEPLTAGASAPEGVPREIMRAMNWVRPLLSARIHYANRTADNALRHAVFRGLRDVGLSTPVSAKRKRLISEADLATIWVTNPTRRLFGKTGPTKLDIAVYYALVGDFMLPHILGRPVSLVRCPTGLPKDCFFQRHAFTGMPPSVVTFEATNSEGETKSYLSVEGAKGYLALAQFGVVEFHTWGTHRTSLDKPDQIVFDLDPGEGISWREVVEAAVHIKGELEGLGLVPFAKTSGGSGIHITVPVTRKQNWKKLHQATSAISTHLAATAPDTFTTTMGKDNRRKRIFIDYHRNARGHTSAAPYSLRARTNLPASTPVSWTDLESIDAPQDLNYSSLPGLLATSGDPWADIGDFARDLPVFGTAR</sequence>
<feature type="domain" description="ATP-dependent DNA ligase family profile" evidence="21">
    <location>
        <begin position="326"/>
        <end position="472"/>
    </location>
</feature>
<name>A0A1G5ZRT6_9HYPH</name>
<keyword evidence="10" id="KW-0378">Hydrolase</keyword>
<dbReference type="InterPro" id="IPR012309">
    <property type="entry name" value="DNA_ligase_ATP-dep_C"/>
</dbReference>
<dbReference type="Gene3D" id="3.90.920.10">
    <property type="entry name" value="DNA primase, PRIM domain"/>
    <property type="match status" value="1"/>
</dbReference>
<dbReference type="NCBIfam" id="TIGR02777">
    <property type="entry name" value="LigD_PE_dom"/>
    <property type="match status" value="1"/>
</dbReference>
<dbReference type="PROSITE" id="PS50160">
    <property type="entry name" value="DNA_LIGASE_A3"/>
    <property type="match status" value="1"/>
</dbReference>
<evidence type="ECO:0000256" key="4">
    <source>
        <dbReference type="ARBA" id="ARBA00022679"/>
    </source>
</evidence>
<dbReference type="InterPro" id="IPR014144">
    <property type="entry name" value="LigD_PE_domain"/>
</dbReference>
<evidence type="ECO:0000256" key="15">
    <source>
        <dbReference type="ARBA" id="ARBA00023172"/>
    </source>
</evidence>
<keyword evidence="4" id="KW-0808">Transferase</keyword>
<keyword evidence="5" id="KW-0548">Nucleotidyltransferase</keyword>
<dbReference type="AlphaFoldDB" id="A0A1G5ZRT6"/>
<dbReference type="EMBL" id="FMXM01000026">
    <property type="protein sequence ID" value="SDA97538.1"/>
    <property type="molecule type" value="Genomic_DNA"/>
</dbReference>
<dbReference type="InterPro" id="IPR014143">
    <property type="entry name" value="NHEJ_ligase_prk"/>
</dbReference>
<dbReference type="Pfam" id="PF01068">
    <property type="entry name" value="DNA_ligase_A_M"/>
    <property type="match status" value="1"/>
</dbReference>
<evidence type="ECO:0000256" key="5">
    <source>
        <dbReference type="ARBA" id="ARBA00022695"/>
    </source>
</evidence>
<dbReference type="InterPro" id="IPR014146">
    <property type="entry name" value="LigD_ligase_dom"/>
</dbReference>
<evidence type="ECO:0000256" key="11">
    <source>
        <dbReference type="ARBA" id="ARBA00022839"/>
    </source>
</evidence>
<dbReference type="Gene3D" id="2.40.50.140">
    <property type="entry name" value="Nucleic acid-binding proteins"/>
    <property type="match status" value="1"/>
</dbReference>
<evidence type="ECO:0000256" key="10">
    <source>
        <dbReference type="ARBA" id="ARBA00022801"/>
    </source>
</evidence>
<dbReference type="Pfam" id="PF21686">
    <property type="entry name" value="LigD_Prim-Pol"/>
    <property type="match status" value="1"/>
</dbReference>
<dbReference type="EC" id="6.5.1.1" evidence="2"/>
<protein>
    <recommendedName>
        <fullName evidence="2">DNA ligase (ATP)</fullName>
        <ecNumber evidence="2">6.5.1.1</ecNumber>
    </recommendedName>
    <alternativeName>
        <fullName evidence="19">NHEJ DNA polymerase</fullName>
    </alternativeName>
</protein>
<evidence type="ECO:0000313" key="23">
    <source>
        <dbReference type="Proteomes" id="UP000198588"/>
    </source>
</evidence>
<evidence type="ECO:0000256" key="20">
    <source>
        <dbReference type="ARBA" id="ARBA00034003"/>
    </source>
</evidence>
<keyword evidence="13" id="KW-0239">DNA-directed DNA polymerase</keyword>
<evidence type="ECO:0000313" key="22">
    <source>
        <dbReference type="EMBL" id="SDA97538.1"/>
    </source>
</evidence>
<keyword evidence="6" id="KW-0540">Nuclease</keyword>
<dbReference type="GO" id="GO:0003677">
    <property type="term" value="F:DNA binding"/>
    <property type="evidence" value="ECO:0007669"/>
    <property type="project" value="UniProtKB-KW"/>
</dbReference>
<keyword evidence="15" id="KW-0233">DNA recombination</keyword>
<evidence type="ECO:0000256" key="2">
    <source>
        <dbReference type="ARBA" id="ARBA00012727"/>
    </source>
</evidence>
<comment type="cofactor">
    <cofactor evidence="1">
        <name>Mn(2+)</name>
        <dbReference type="ChEBI" id="CHEBI:29035"/>
    </cofactor>
</comment>
<keyword evidence="17" id="KW-0464">Manganese</keyword>
<dbReference type="Gene3D" id="3.30.470.30">
    <property type="entry name" value="DNA ligase/mRNA capping enzyme"/>
    <property type="match status" value="1"/>
</dbReference>
<keyword evidence="11" id="KW-0269">Exonuclease</keyword>
<evidence type="ECO:0000256" key="18">
    <source>
        <dbReference type="ARBA" id="ARBA00023268"/>
    </source>
</evidence>
<dbReference type="InterPro" id="IPR012310">
    <property type="entry name" value="DNA_ligase_ATP-dep_cent"/>
</dbReference>
<dbReference type="NCBIfam" id="TIGR02778">
    <property type="entry name" value="ligD_pol"/>
    <property type="match status" value="1"/>
</dbReference>
<gene>
    <name evidence="22" type="ORF">SAMN02927914_05923</name>
</gene>
<dbReference type="GO" id="GO:0006310">
    <property type="term" value="P:DNA recombination"/>
    <property type="evidence" value="ECO:0007669"/>
    <property type="project" value="UniProtKB-KW"/>
</dbReference>
<keyword evidence="16" id="KW-0234">DNA repair</keyword>
<dbReference type="GO" id="GO:0004527">
    <property type="term" value="F:exonuclease activity"/>
    <property type="evidence" value="ECO:0007669"/>
    <property type="project" value="UniProtKB-KW"/>
</dbReference>
<evidence type="ECO:0000256" key="16">
    <source>
        <dbReference type="ARBA" id="ARBA00023204"/>
    </source>
</evidence>
<dbReference type="InterPro" id="IPR052171">
    <property type="entry name" value="NHEJ_LigD"/>
</dbReference>
<dbReference type="GO" id="GO:0003910">
    <property type="term" value="F:DNA ligase (ATP) activity"/>
    <property type="evidence" value="ECO:0007669"/>
    <property type="project" value="UniProtKB-EC"/>
</dbReference>
<evidence type="ECO:0000256" key="17">
    <source>
        <dbReference type="ARBA" id="ARBA00023211"/>
    </source>
</evidence>
<dbReference type="GO" id="GO:0003887">
    <property type="term" value="F:DNA-directed DNA polymerase activity"/>
    <property type="evidence" value="ECO:0007669"/>
    <property type="project" value="UniProtKB-KW"/>
</dbReference>
<accession>A0A1G5ZRT6</accession>
<keyword evidence="14" id="KW-0238">DNA-binding</keyword>
<evidence type="ECO:0000256" key="12">
    <source>
        <dbReference type="ARBA" id="ARBA00022840"/>
    </source>
</evidence>
<evidence type="ECO:0000256" key="7">
    <source>
        <dbReference type="ARBA" id="ARBA00022723"/>
    </source>
</evidence>
<dbReference type="PANTHER" id="PTHR42705">
    <property type="entry name" value="BIFUNCTIONAL NON-HOMOLOGOUS END JOINING PROTEIN LIGD"/>
    <property type="match status" value="1"/>
</dbReference>
<keyword evidence="12" id="KW-0067">ATP-binding</keyword>
<keyword evidence="3 22" id="KW-0436">Ligase</keyword>
<dbReference type="Gene3D" id="3.30.1490.70">
    <property type="match status" value="1"/>
</dbReference>
<dbReference type="InterPro" id="IPR012340">
    <property type="entry name" value="NA-bd_OB-fold"/>
</dbReference>
<evidence type="ECO:0000256" key="1">
    <source>
        <dbReference type="ARBA" id="ARBA00001936"/>
    </source>
</evidence>
<evidence type="ECO:0000256" key="19">
    <source>
        <dbReference type="ARBA" id="ARBA00029943"/>
    </source>
</evidence>
<dbReference type="STRING" id="1165689.SAMN02927914_05923"/>